<dbReference type="SUPFAM" id="SSF56037">
    <property type="entry name" value="PheT/TilS domain"/>
    <property type="match status" value="1"/>
</dbReference>
<dbReference type="Pfam" id="PF03484">
    <property type="entry name" value="B5"/>
    <property type="match status" value="1"/>
</dbReference>
<dbReference type="Pfam" id="PF17759">
    <property type="entry name" value="tRNA_synthFbeta"/>
    <property type="match status" value="1"/>
</dbReference>
<keyword evidence="11" id="KW-0963">Cytoplasm</keyword>
<dbReference type="PANTHER" id="PTHR10947:SF0">
    <property type="entry name" value="PHENYLALANINE--TRNA LIGASE BETA SUBUNIT"/>
    <property type="match status" value="1"/>
</dbReference>
<evidence type="ECO:0000313" key="14">
    <source>
        <dbReference type="EMBL" id="MFA9476805.1"/>
    </source>
</evidence>
<feature type="binding site" evidence="11">
    <location>
        <position position="353"/>
    </location>
    <ligand>
        <name>Mg(2+)</name>
        <dbReference type="ChEBI" id="CHEBI:18420"/>
        <note>shared with alpha subunit</note>
    </ligand>
</feature>
<dbReference type="HAMAP" id="MF_00283">
    <property type="entry name" value="Phe_tRNA_synth_beta1"/>
    <property type="match status" value="1"/>
</dbReference>
<dbReference type="PANTHER" id="PTHR10947">
    <property type="entry name" value="PHENYLALANYL-TRNA SYNTHETASE BETA CHAIN AND LEUCINE-RICH REPEAT-CONTAINING PROTEIN 47"/>
    <property type="match status" value="1"/>
</dbReference>
<evidence type="ECO:0000256" key="10">
    <source>
        <dbReference type="ARBA" id="ARBA00049255"/>
    </source>
</evidence>
<feature type="binding site" evidence="11">
    <location>
        <position position="347"/>
    </location>
    <ligand>
        <name>Mg(2+)</name>
        <dbReference type="ChEBI" id="CHEBI:18420"/>
        <note>shared with alpha subunit</note>
    </ligand>
</feature>
<gene>
    <name evidence="11 14" type="primary">pheT</name>
    <name evidence="14" type="ORF">ACERK3_00730</name>
</gene>
<reference evidence="14 15" key="1">
    <citation type="submission" date="2024-08" db="EMBL/GenBank/DDBJ databases">
        <title>Whole-genome sequencing of halo(alkali)philic microorganisms from hypersaline lakes.</title>
        <authorList>
            <person name="Sorokin D.Y."/>
            <person name="Merkel A.Y."/>
            <person name="Messina E."/>
            <person name="Yakimov M."/>
        </authorList>
    </citation>
    <scope>NUCLEOTIDE SEQUENCE [LARGE SCALE GENOMIC DNA]</scope>
    <source>
        <strain evidence="14 15">AB-hyl4</strain>
    </source>
</reference>
<dbReference type="SMART" id="SM00896">
    <property type="entry name" value="FDX-ACB"/>
    <property type="match status" value="1"/>
</dbReference>
<name>A0ABV4TZN1_9BACT</name>
<evidence type="ECO:0000256" key="4">
    <source>
        <dbReference type="ARBA" id="ARBA00022723"/>
    </source>
</evidence>
<proteinExistence type="inferred from homology"/>
<keyword evidence="7 11" id="KW-0460">Magnesium</keyword>
<sequence>MKTSLAWLNDYLDRKIDADEAERLLTRVGFPLDGRDLVNLTSGNQDEQLDVEITSNRSDCLSHVGLAREVAAASGAGMKRPAIEIAEDASLAVSERTQVANEQPTLCPLYTARVIEGVKVGPSPKWLVDRLEAVGLRSVNNVVDVTNYVLLELGQPLHAFDMSKLTEGRIVVRRASKGEGFTAIDGSKHELRDDMLVIADAKRPIAVAGVMGGQDSEVSEGTTNVLLESAIFAPLSVRRTSRRLKLASDSSYRFERGVDPLGVERASQRAAQLIVMLAGGRLAQGVIRAGQSDPAAVQVTMRVERCNALLGTAMSAQQQAGYLDRLELSPRIDAGKIICTVPTFRLDLKREVDLVEEVGRSHGFDAIDRQERISIEARPRQSSVEARRRLSQALVAHGFHETITLSFVGKAEGQPFVPAGSSPVLVNDDLRKAEPMLRPSLLPSLLICRKANQDAGNADVRLFESAAAWHEVNGEMIEQRQLALLADAGDAQQAVRDLRGTIEDAVEQLGGQAARAGLSFEPVERETYAAAATVRLHGEAIGVMGLLADGARDVFDVKTPVVAAELLAEPMLKLYPPTRQVQALPRHPAIERDLSVLVSEDVLWREIEQAVREAQPALLESVRFIGTYRGKPIAAGQKSVSFRMVFRDPGKTLRHDEVDPQVETVVAALKDAVSAALRV</sequence>
<dbReference type="InterPro" id="IPR036690">
    <property type="entry name" value="Fdx_antiC-bd_sf"/>
</dbReference>
<dbReference type="SMART" id="SM00874">
    <property type="entry name" value="B5"/>
    <property type="match status" value="1"/>
</dbReference>
<dbReference type="EMBL" id="JBGUBD010000001">
    <property type="protein sequence ID" value="MFA9476805.1"/>
    <property type="molecule type" value="Genomic_DNA"/>
</dbReference>
<dbReference type="GO" id="GO:0004826">
    <property type="term" value="F:phenylalanine-tRNA ligase activity"/>
    <property type="evidence" value="ECO:0007669"/>
    <property type="project" value="UniProtKB-EC"/>
</dbReference>
<evidence type="ECO:0000256" key="3">
    <source>
        <dbReference type="ARBA" id="ARBA00022598"/>
    </source>
</evidence>
<dbReference type="InterPro" id="IPR005146">
    <property type="entry name" value="B3/B4_tRNA-bd"/>
</dbReference>
<dbReference type="Gene3D" id="3.30.930.10">
    <property type="entry name" value="Bira Bifunctional Protein, Domain 2"/>
    <property type="match status" value="1"/>
</dbReference>
<dbReference type="PROSITE" id="PS51483">
    <property type="entry name" value="B5"/>
    <property type="match status" value="1"/>
</dbReference>
<dbReference type="InterPro" id="IPR009061">
    <property type="entry name" value="DNA-bd_dom_put_sf"/>
</dbReference>
<dbReference type="NCBIfam" id="TIGR00472">
    <property type="entry name" value="pheT_bact"/>
    <property type="match status" value="1"/>
</dbReference>
<evidence type="ECO:0000256" key="7">
    <source>
        <dbReference type="ARBA" id="ARBA00022842"/>
    </source>
</evidence>
<dbReference type="InterPro" id="IPR045864">
    <property type="entry name" value="aa-tRNA-synth_II/BPL/LPL"/>
</dbReference>
<dbReference type="InterPro" id="IPR020825">
    <property type="entry name" value="Phe-tRNA_synthase-like_B3/B4"/>
</dbReference>
<feature type="binding site" evidence="11">
    <location>
        <position position="356"/>
    </location>
    <ligand>
        <name>Mg(2+)</name>
        <dbReference type="ChEBI" id="CHEBI:18420"/>
        <note>shared with alpha subunit</note>
    </ligand>
</feature>
<dbReference type="InterPro" id="IPR005121">
    <property type="entry name" value="Fdx_antiC-bd"/>
</dbReference>
<dbReference type="Proteomes" id="UP001575105">
    <property type="component" value="Unassembled WGS sequence"/>
</dbReference>
<keyword evidence="9 11" id="KW-0030">Aminoacyl-tRNA synthetase</keyword>
<keyword evidence="15" id="KW-1185">Reference proteome</keyword>
<organism evidence="14 15">
    <name type="scientific">Natronomicrosphaera hydrolytica</name>
    <dbReference type="NCBI Taxonomy" id="3242702"/>
    <lineage>
        <taxon>Bacteria</taxon>
        <taxon>Pseudomonadati</taxon>
        <taxon>Planctomycetota</taxon>
        <taxon>Phycisphaerae</taxon>
        <taxon>Phycisphaerales</taxon>
        <taxon>Phycisphaeraceae</taxon>
        <taxon>Natronomicrosphaera</taxon>
    </lineage>
</organism>
<evidence type="ECO:0000256" key="9">
    <source>
        <dbReference type="ARBA" id="ARBA00023146"/>
    </source>
</evidence>
<dbReference type="Gene3D" id="3.30.70.380">
    <property type="entry name" value="Ferrodoxin-fold anticodon-binding domain"/>
    <property type="match status" value="1"/>
</dbReference>
<evidence type="ECO:0000259" key="12">
    <source>
        <dbReference type="PROSITE" id="PS51447"/>
    </source>
</evidence>
<dbReference type="PROSITE" id="PS51447">
    <property type="entry name" value="FDX_ACB"/>
    <property type="match status" value="1"/>
</dbReference>
<evidence type="ECO:0000313" key="15">
    <source>
        <dbReference type="Proteomes" id="UP001575105"/>
    </source>
</evidence>
<comment type="subcellular location">
    <subcellularLocation>
        <location evidence="11">Cytoplasm</location>
    </subcellularLocation>
</comment>
<dbReference type="InterPro" id="IPR004532">
    <property type="entry name" value="Phe-tRNA-ligase_IIc_bsu_bact"/>
</dbReference>
<dbReference type="Gene3D" id="3.50.40.10">
    <property type="entry name" value="Phenylalanyl-trna Synthetase, Chain B, domain 3"/>
    <property type="match status" value="1"/>
</dbReference>
<comment type="caution">
    <text evidence="14">The sequence shown here is derived from an EMBL/GenBank/DDBJ whole genome shotgun (WGS) entry which is preliminary data.</text>
</comment>
<feature type="domain" description="FDX-ACB" evidence="12">
    <location>
        <begin position="585"/>
        <end position="678"/>
    </location>
</feature>
<comment type="catalytic activity">
    <reaction evidence="10 11">
        <text>tRNA(Phe) + L-phenylalanine + ATP = L-phenylalanyl-tRNA(Phe) + AMP + diphosphate + H(+)</text>
        <dbReference type="Rhea" id="RHEA:19413"/>
        <dbReference type="Rhea" id="RHEA-COMP:9668"/>
        <dbReference type="Rhea" id="RHEA-COMP:9699"/>
        <dbReference type="ChEBI" id="CHEBI:15378"/>
        <dbReference type="ChEBI" id="CHEBI:30616"/>
        <dbReference type="ChEBI" id="CHEBI:33019"/>
        <dbReference type="ChEBI" id="CHEBI:58095"/>
        <dbReference type="ChEBI" id="CHEBI:78442"/>
        <dbReference type="ChEBI" id="CHEBI:78531"/>
        <dbReference type="ChEBI" id="CHEBI:456215"/>
        <dbReference type="EC" id="6.1.1.20"/>
    </reaction>
</comment>
<evidence type="ECO:0000259" key="13">
    <source>
        <dbReference type="PROSITE" id="PS51483"/>
    </source>
</evidence>
<keyword evidence="5 11" id="KW-0547">Nucleotide-binding</keyword>
<evidence type="ECO:0000256" key="11">
    <source>
        <dbReference type="HAMAP-Rule" id="MF_00283"/>
    </source>
</evidence>
<comment type="similarity">
    <text evidence="1 11">Belongs to the phenylalanyl-tRNA synthetase beta subunit family. Type 1 subfamily.</text>
</comment>
<dbReference type="SMART" id="SM00873">
    <property type="entry name" value="B3_4"/>
    <property type="match status" value="1"/>
</dbReference>
<comment type="cofactor">
    <cofactor evidence="11">
        <name>Mg(2+)</name>
        <dbReference type="ChEBI" id="CHEBI:18420"/>
    </cofactor>
    <text evidence="11">Binds 2 magnesium ions per tetramer.</text>
</comment>
<dbReference type="SUPFAM" id="SSF46955">
    <property type="entry name" value="Putative DNA-binding domain"/>
    <property type="match status" value="2"/>
</dbReference>
<keyword evidence="6 11" id="KW-0067">ATP-binding</keyword>
<dbReference type="InterPro" id="IPR005147">
    <property type="entry name" value="tRNA_synthase_B5-dom"/>
</dbReference>
<evidence type="ECO:0000256" key="2">
    <source>
        <dbReference type="ARBA" id="ARBA00011209"/>
    </source>
</evidence>
<keyword evidence="3 11" id="KW-0436">Ligase</keyword>
<keyword evidence="8 11" id="KW-0648">Protein biosynthesis</keyword>
<dbReference type="RefSeq" id="WP_425343731.1">
    <property type="nucleotide sequence ID" value="NZ_JBGUBD010000001.1"/>
</dbReference>
<dbReference type="InterPro" id="IPR045060">
    <property type="entry name" value="Phe-tRNA-ligase_IIc_bsu"/>
</dbReference>
<dbReference type="Gene3D" id="3.30.56.10">
    <property type="match status" value="2"/>
</dbReference>
<feature type="binding site" evidence="11">
    <location>
        <position position="357"/>
    </location>
    <ligand>
        <name>Mg(2+)</name>
        <dbReference type="ChEBI" id="CHEBI:18420"/>
        <note>shared with alpha subunit</note>
    </ligand>
</feature>
<dbReference type="SUPFAM" id="SSF54991">
    <property type="entry name" value="Anticodon-binding domain of PheRS"/>
    <property type="match status" value="1"/>
</dbReference>
<dbReference type="Pfam" id="PF03147">
    <property type="entry name" value="FDX-ACB"/>
    <property type="match status" value="1"/>
</dbReference>
<comment type="subunit">
    <text evidence="2 11">Tetramer of two alpha and two beta subunits.</text>
</comment>
<dbReference type="EC" id="6.1.1.20" evidence="11"/>
<evidence type="ECO:0000256" key="5">
    <source>
        <dbReference type="ARBA" id="ARBA00022741"/>
    </source>
</evidence>
<evidence type="ECO:0000256" key="6">
    <source>
        <dbReference type="ARBA" id="ARBA00022840"/>
    </source>
</evidence>
<evidence type="ECO:0000256" key="8">
    <source>
        <dbReference type="ARBA" id="ARBA00022917"/>
    </source>
</evidence>
<protein>
    <recommendedName>
        <fullName evidence="11">Phenylalanine--tRNA ligase beta subunit</fullName>
        <ecNumber evidence="11">6.1.1.20</ecNumber>
    </recommendedName>
    <alternativeName>
        <fullName evidence="11">Phenylalanyl-tRNA synthetase beta subunit</fullName>
        <shortName evidence="11">PheRS</shortName>
    </alternativeName>
</protein>
<dbReference type="Pfam" id="PF03483">
    <property type="entry name" value="B3_4"/>
    <property type="match status" value="1"/>
</dbReference>
<dbReference type="SUPFAM" id="SSF55681">
    <property type="entry name" value="Class II aaRS and biotin synthetases"/>
    <property type="match status" value="1"/>
</dbReference>
<accession>A0ABV4TZN1</accession>
<evidence type="ECO:0000256" key="1">
    <source>
        <dbReference type="ARBA" id="ARBA00008653"/>
    </source>
</evidence>
<dbReference type="InterPro" id="IPR041616">
    <property type="entry name" value="PheRS_beta_core"/>
</dbReference>
<feature type="domain" description="B5" evidence="13">
    <location>
        <begin position="294"/>
        <end position="369"/>
    </location>
</feature>
<keyword evidence="4 11" id="KW-0479">Metal-binding</keyword>